<name>A0ABS9L092_9BACT</name>
<protein>
    <recommendedName>
        <fullName evidence="2">Putative cysteine ligase BshC</fullName>
        <ecNumber evidence="2">6.-.-.-</ecNumber>
    </recommendedName>
</protein>
<dbReference type="EMBL" id="JAKLTR010000031">
    <property type="protein sequence ID" value="MCG2618044.1"/>
    <property type="molecule type" value="Genomic_DNA"/>
</dbReference>
<evidence type="ECO:0000259" key="3">
    <source>
        <dbReference type="Pfam" id="PF10079"/>
    </source>
</evidence>
<evidence type="ECO:0000313" key="6">
    <source>
        <dbReference type="Proteomes" id="UP001165367"/>
    </source>
</evidence>
<dbReference type="HAMAP" id="MF_01867">
    <property type="entry name" value="BshC"/>
    <property type="match status" value="1"/>
</dbReference>
<evidence type="ECO:0000256" key="2">
    <source>
        <dbReference type="HAMAP-Rule" id="MF_01867"/>
    </source>
</evidence>
<dbReference type="Pfam" id="PF24850">
    <property type="entry name" value="CC_BshC"/>
    <property type="match status" value="1"/>
</dbReference>
<feature type="domain" description="Bacillithiol biosynthesis BshC N-terminal Rossmann-like" evidence="3">
    <location>
        <begin position="7"/>
        <end position="374"/>
    </location>
</feature>
<dbReference type="InterPro" id="IPR055399">
    <property type="entry name" value="CC_BshC"/>
</dbReference>
<accession>A0ABS9L092</accession>
<evidence type="ECO:0000256" key="1">
    <source>
        <dbReference type="ARBA" id="ARBA00022598"/>
    </source>
</evidence>
<feature type="domain" description="Bacillithiol biosynthesis BshC C-terminal coiled-coil" evidence="4">
    <location>
        <begin position="376"/>
        <end position="532"/>
    </location>
</feature>
<evidence type="ECO:0000313" key="5">
    <source>
        <dbReference type="EMBL" id="MCG2618044.1"/>
    </source>
</evidence>
<comment type="similarity">
    <text evidence="2">Belongs to the BshC family.</text>
</comment>
<proteinExistence type="inferred from homology"/>
<feature type="coiled-coil region" evidence="2">
    <location>
        <begin position="445"/>
        <end position="472"/>
    </location>
</feature>
<keyword evidence="6" id="KW-1185">Reference proteome</keyword>
<keyword evidence="2" id="KW-0175">Coiled coil</keyword>
<dbReference type="InterPro" id="IPR011199">
    <property type="entry name" value="Bacillithiol_biosynth_BshC"/>
</dbReference>
<organism evidence="5 6">
    <name type="scientific">Terrimonas ginsenosidimutans</name>
    <dbReference type="NCBI Taxonomy" id="2908004"/>
    <lineage>
        <taxon>Bacteria</taxon>
        <taxon>Pseudomonadati</taxon>
        <taxon>Bacteroidota</taxon>
        <taxon>Chitinophagia</taxon>
        <taxon>Chitinophagales</taxon>
        <taxon>Chitinophagaceae</taxon>
        <taxon>Terrimonas</taxon>
    </lineage>
</organism>
<dbReference type="Pfam" id="PF10079">
    <property type="entry name" value="Rossmann-like_BshC"/>
    <property type="match status" value="1"/>
</dbReference>
<dbReference type="NCBIfam" id="TIGR03998">
    <property type="entry name" value="thiol_BshC"/>
    <property type="match status" value="1"/>
</dbReference>
<gene>
    <name evidence="2 5" type="primary">bshC</name>
    <name evidence="5" type="ORF">LZZ85_27320</name>
</gene>
<dbReference type="Proteomes" id="UP001165367">
    <property type="component" value="Unassembled WGS sequence"/>
</dbReference>
<sequence>MDCTSTRLSYAQTGVFSKIATDYIAQEPALAPFFEHAPTLDGIKQAIIARQQFPTNRRLLVDELEKQYATVTRSKQVLDNIQALLSPDTFTITTAHQNNIFTGPLYFIYKILHAIRLSADLKKELPQYNFVPVYYIGSEDADLAELNHLHVDGVKLVWDTPQKGAVGRMKIDTALLKLIDRMEGQLSVETYGKEIIQLIRQHYRSGDTIQHATFSFVNALFAEYGLIVLLPDNTALKKQLIPVFEDDLLHQTASGIVGKTAEAIQAAGYKTQAHPREINLFYLKDDLRERIEFHGKAYTVLNTTMEFPQEQMLAELQWHADRFSPNVILRGIYQETILPDIAFIGGGGELAYWLELKELFVHYKVPFPALILRNSFLVIEKKWQDKINKLGFSIEETFSKEEVLMNKLVKRDTVNQLQLEETFAQTNALYDSILQQAAAIDGTLEKHVQALRQKAMQKLKTLEKKMLRAEKRKFSDQKGQIQAIRKTLFPGDGLQERIDNVSYFYAKFGKTFIHKLYEHSLGLEQEFVVVNLS</sequence>
<dbReference type="PIRSF" id="PIRSF012535">
    <property type="entry name" value="UCP012535"/>
    <property type="match status" value="1"/>
</dbReference>
<evidence type="ECO:0000259" key="4">
    <source>
        <dbReference type="Pfam" id="PF24850"/>
    </source>
</evidence>
<dbReference type="InterPro" id="IPR055398">
    <property type="entry name" value="Rossmann-like_BshC"/>
</dbReference>
<dbReference type="EC" id="6.-.-.-" evidence="2"/>
<comment type="caution">
    <text evidence="5">The sequence shown here is derived from an EMBL/GenBank/DDBJ whole genome shotgun (WGS) entry which is preliminary data.</text>
</comment>
<keyword evidence="1 2" id="KW-0436">Ligase</keyword>
<reference evidence="5" key="1">
    <citation type="submission" date="2022-01" db="EMBL/GenBank/DDBJ databases">
        <authorList>
            <person name="Jo J.-H."/>
            <person name="Im W.-T."/>
        </authorList>
    </citation>
    <scope>NUCLEOTIDE SEQUENCE</scope>
    <source>
        <strain evidence="5">NA20</strain>
    </source>
</reference>
<dbReference type="RefSeq" id="WP_237877120.1">
    <property type="nucleotide sequence ID" value="NZ_JAKLTR010000031.1"/>
</dbReference>